<dbReference type="GO" id="GO:0016020">
    <property type="term" value="C:membrane"/>
    <property type="evidence" value="ECO:0007669"/>
    <property type="project" value="InterPro"/>
</dbReference>
<protein>
    <submittedName>
        <fullName evidence="5">Spore germination protein, GerA family</fullName>
    </submittedName>
</protein>
<dbReference type="PATRIC" id="fig|748449.3.peg.2482"/>
<proteinExistence type="inferred from homology"/>
<reference evidence="6" key="1">
    <citation type="submission" date="2012-02" db="EMBL/GenBank/DDBJ databases">
        <title>The complete genome of Halobacteroides halobius DSM 5150.</title>
        <authorList>
            <person name="Lucas S."/>
            <person name="Copeland A."/>
            <person name="Lapidus A."/>
            <person name="Glavina del Rio T."/>
            <person name="Dalin E."/>
            <person name="Tice H."/>
            <person name="Bruce D."/>
            <person name="Goodwin L."/>
            <person name="Pitluck S."/>
            <person name="Peters L."/>
            <person name="Mikhailova N."/>
            <person name="Gu W."/>
            <person name="Kyrpides N."/>
            <person name="Mavromatis K."/>
            <person name="Ivanova N."/>
            <person name="Brettin T."/>
            <person name="Detter J.C."/>
            <person name="Han C."/>
            <person name="Larimer F."/>
            <person name="Land M."/>
            <person name="Hauser L."/>
            <person name="Markowitz V."/>
            <person name="Cheng J.-F."/>
            <person name="Hugenholtz P."/>
            <person name="Woyke T."/>
            <person name="Wu D."/>
            <person name="Tindall B."/>
            <person name="Pomrenke H."/>
            <person name="Brambilla E."/>
            <person name="Klenk H.-P."/>
            <person name="Eisen J.A."/>
        </authorList>
    </citation>
    <scope>NUCLEOTIDE SEQUENCE [LARGE SCALE GENOMIC DNA]</scope>
    <source>
        <strain evidence="6">ATCC 35273 / DSM 5150 / MD-1</strain>
    </source>
</reference>
<dbReference type="GO" id="GO:0009847">
    <property type="term" value="P:spore germination"/>
    <property type="evidence" value="ECO:0007669"/>
    <property type="project" value="InterPro"/>
</dbReference>
<comment type="similarity">
    <text evidence="1">Belongs to the GerABKA family.</text>
</comment>
<dbReference type="RefSeq" id="WP_015328146.1">
    <property type="nucleotide sequence ID" value="NC_019978.1"/>
</dbReference>
<dbReference type="PIRSF" id="PIRSF005690">
    <property type="entry name" value="GerBA"/>
    <property type="match status" value="1"/>
</dbReference>
<evidence type="ECO:0000256" key="3">
    <source>
        <dbReference type="SAM" id="MobiDB-lite"/>
    </source>
</evidence>
<feature type="region of interest" description="Disordered" evidence="3">
    <location>
        <begin position="515"/>
        <end position="536"/>
    </location>
</feature>
<evidence type="ECO:0000313" key="6">
    <source>
        <dbReference type="Proteomes" id="UP000010880"/>
    </source>
</evidence>
<dbReference type="STRING" id="748449.Halha_2560"/>
<dbReference type="PANTHER" id="PTHR22550">
    <property type="entry name" value="SPORE GERMINATION PROTEIN"/>
    <property type="match status" value="1"/>
</dbReference>
<feature type="transmembrane region" description="Helical" evidence="4">
    <location>
        <begin position="449"/>
        <end position="471"/>
    </location>
</feature>
<dbReference type="Pfam" id="PF03323">
    <property type="entry name" value="GerA"/>
    <property type="match status" value="1"/>
</dbReference>
<dbReference type="OrthoDB" id="9772630at2"/>
<feature type="transmembrane region" description="Helical" evidence="4">
    <location>
        <begin position="321"/>
        <end position="340"/>
    </location>
</feature>
<dbReference type="InterPro" id="IPR050768">
    <property type="entry name" value="UPF0353/GerABKA_families"/>
</dbReference>
<evidence type="ECO:0000313" key="5">
    <source>
        <dbReference type="EMBL" id="AGB42434.1"/>
    </source>
</evidence>
<evidence type="ECO:0000256" key="2">
    <source>
        <dbReference type="ARBA" id="ARBA00023136"/>
    </source>
</evidence>
<keyword evidence="4" id="KW-1133">Transmembrane helix</keyword>
<keyword evidence="4" id="KW-0812">Transmembrane</keyword>
<name>L0KDI7_HALHC</name>
<sequence>MKKPLTIEEQKKKKLKKLQEKITDDVVNKADLGSDLDRNLVYFKGVFENVSDLIIKEFKIGREVRKKAALIYIGGTVDKKIINDNVLQELMVISRDRSIEVEPTSNQFRDLIQNSLLSVGEVNTNNKFDKLIDKLLNGNGLLLFDGSDQALTLGIQGGEKRSVTVPNTERVVRGPKEAFIESFKVNMTLIRKRIKTPDLKFESFKIGRVSKTDVVIGYLQGIVQDELIEEVKQRINRIDIDIISASGVVEQLIEDEPFSPFPQMNSTERPDAVAGALNEGRVVVIIDGSPYTLLLPAVFTHFIQSSEDYYHRFLFPTAIRLLRLLGFVIALLAPSIYIALTTFHQEMIPTPLLINIAASRAGVPFPSLIEALMMEISFEALREAGLRLPKTVGQAVSIVGALVVGEAAVQAGLVSQAMVIVVALTGIASFMIPAYNLGLAVRLLRFGIMFLAGSLGMFGITFAMLALLIHLSSLRSFGVPYLSPFAPLDLVGLKDAIFKAPEWFKNQRANFLVKEDQQRIKKNAKPKPPQEGEEDE</sequence>
<dbReference type="Proteomes" id="UP000010880">
    <property type="component" value="Chromosome"/>
</dbReference>
<accession>L0KDI7</accession>
<keyword evidence="6" id="KW-1185">Reference proteome</keyword>
<dbReference type="EMBL" id="CP003359">
    <property type="protein sequence ID" value="AGB42434.1"/>
    <property type="molecule type" value="Genomic_DNA"/>
</dbReference>
<evidence type="ECO:0000256" key="1">
    <source>
        <dbReference type="ARBA" id="ARBA00005278"/>
    </source>
</evidence>
<organism evidence="5 6">
    <name type="scientific">Halobacteroides halobius (strain ATCC 35273 / DSM 5150 / MD-1)</name>
    <dbReference type="NCBI Taxonomy" id="748449"/>
    <lineage>
        <taxon>Bacteria</taxon>
        <taxon>Bacillati</taxon>
        <taxon>Bacillota</taxon>
        <taxon>Clostridia</taxon>
        <taxon>Halanaerobiales</taxon>
        <taxon>Halobacteroidaceae</taxon>
        <taxon>Halobacteroides</taxon>
    </lineage>
</organism>
<dbReference type="PANTHER" id="PTHR22550:SF5">
    <property type="entry name" value="LEUCINE ZIPPER PROTEIN 4"/>
    <property type="match status" value="1"/>
</dbReference>
<dbReference type="eggNOG" id="COG0697">
    <property type="taxonomic scope" value="Bacteria"/>
</dbReference>
<feature type="transmembrane region" description="Helical" evidence="4">
    <location>
        <begin position="417"/>
        <end position="437"/>
    </location>
</feature>
<gene>
    <name evidence="5" type="ordered locus">Halha_2560</name>
</gene>
<evidence type="ECO:0000256" key="4">
    <source>
        <dbReference type="SAM" id="Phobius"/>
    </source>
</evidence>
<dbReference type="KEGG" id="hhl:Halha_2560"/>
<dbReference type="InterPro" id="IPR004995">
    <property type="entry name" value="Spore_Ger"/>
</dbReference>
<dbReference type="AlphaFoldDB" id="L0KDI7"/>
<dbReference type="HOGENOM" id="CLU_021639_4_1_9"/>
<keyword evidence="2 4" id="KW-0472">Membrane</keyword>